<gene>
    <name evidence="2" type="ORF">O9K51_06377</name>
</gene>
<comment type="caution">
    <text evidence="2">The sequence shown here is derived from an EMBL/GenBank/DDBJ whole genome shotgun (WGS) entry which is preliminary data.</text>
</comment>
<dbReference type="Proteomes" id="UP001163105">
    <property type="component" value="Unassembled WGS sequence"/>
</dbReference>
<feature type="compositionally biased region" description="Basic and acidic residues" evidence="1">
    <location>
        <begin position="449"/>
        <end position="469"/>
    </location>
</feature>
<evidence type="ECO:0000313" key="2">
    <source>
        <dbReference type="EMBL" id="KAJ6440587.1"/>
    </source>
</evidence>
<sequence length="469" mass="51628">MPPASRTASSTLAISLAAPPNWSFAAGDTIIGSVARQLPLVAPEATVTIRLLGRAKVKITVSRGNNRHDVYRSRVNFFTAAPSETQRVVFHGPVHIPQGGDAQSWPFSLAIPTSPMIANLQGLSRECSFLPLSPEEVANHPLPGTFSSSDHGLSTRSECYVEYYLEATMRFAHKGSISVMTATQPVLMRHPSTSLPITDFRLMQKPWPRSVRSYRLIPGQETADLSFKQKSQKFFGSSKVPQFNFKLHVWVPGVLQLDNPMPVPIRLLVEPLPQQTSADIADAVHAVTLNHIKVTVKSDTRVLAPGNWSGSPHDDYHRSSTNLGMETLFARLQEAIKIPSAPGDVPIDIGLLLQLRLTSRGLCTADTLLATAQYLRADFTTYSIRHTNSWKWSISYTIAGDKQKLEFEVPLAILPPPDGRQIEQPEQADQRIAPPAYAPPPFEAIPASDVKKVDAEQIEKKEDVKNAET</sequence>
<dbReference type="AlphaFoldDB" id="A0AB34FN64"/>
<evidence type="ECO:0000313" key="3">
    <source>
        <dbReference type="Proteomes" id="UP001163105"/>
    </source>
</evidence>
<name>A0AB34FN64_9HYPO</name>
<proteinExistence type="predicted"/>
<organism evidence="2 3">
    <name type="scientific">Purpureocillium lavendulum</name>
    <dbReference type="NCBI Taxonomy" id="1247861"/>
    <lineage>
        <taxon>Eukaryota</taxon>
        <taxon>Fungi</taxon>
        <taxon>Dikarya</taxon>
        <taxon>Ascomycota</taxon>
        <taxon>Pezizomycotina</taxon>
        <taxon>Sordariomycetes</taxon>
        <taxon>Hypocreomycetidae</taxon>
        <taxon>Hypocreales</taxon>
        <taxon>Ophiocordycipitaceae</taxon>
        <taxon>Purpureocillium</taxon>
    </lineage>
</organism>
<reference evidence="2" key="1">
    <citation type="submission" date="2023-01" db="EMBL/GenBank/DDBJ databases">
        <title>The growth and conidiation of Purpureocillium lavendulum are regulated by nitrogen source and histone H3K14 acetylation.</title>
        <authorList>
            <person name="Tang P."/>
            <person name="Han J."/>
            <person name="Zhang C."/>
            <person name="Tang P."/>
            <person name="Qi F."/>
            <person name="Zhang K."/>
            <person name="Liang L."/>
        </authorList>
    </citation>
    <scope>NUCLEOTIDE SEQUENCE</scope>
    <source>
        <strain evidence="2">YMF1.00683</strain>
    </source>
</reference>
<dbReference type="InterPro" id="IPR014752">
    <property type="entry name" value="Arrestin-like_C"/>
</dbReference>
<feature type="region of interest" description="Disordered" evidence="1">
    <location>
        <begin position="417"/>
        <end position="469"/>
    </location>
</feature>
<accession>A0AB34FN64</accession>
<protein>
    <submittedName>
        <fullName evidence="2">Catabolite repression protein CAT5</fullName>
    </submittedName>
</protein>
<evidence type="ECO:0000256" key="1">
    <source>
        <dbReference type="SAM" id="MobiDB-lite"/>
    </source>
</evidence>
<keyword evidence="3" id="KW-1185">Reference proteome</keyword>
<dbReference type="Gene3D" id="2.60.40.640">
    <property type="match status" value="1"/>
</dbReference>
<dbReference type="EMBL" id="JAQHRD010000005">
    <property type="protein sequence ID" value="KAJ6440587.1"/>
    <property type="molecule type" value="Genomic_DNA"/>
</dbReference>